<gene>
    <name evidence="3" type="ORF">UW22_C0075G0006</name>
</gene>
<keyword evidence="2" id="KW-0472">Membrane</keyword>
<keyword evidence="2" id="KW-1133">Transmembrane helix</keyword>
<evidence type="ECO:0000256" key="2">
    <source>
        <dbReference type="SAM" id="Phobius"/>
    </source>
</evidence>
<keyword evidence="2" id="KW-0812">Transmembrane</keyword>
<proteinExistence type="predicted"/>
<feature type="transmembrane region" description="Helical" evidence="2">
    <location>
        <begin position="51"/>
        <end position="70"/>
    </location>
</feature>
<reference evidence="3 4" key="1">
    <citation type="journal article" date="2015" name="Nature">
        <title>rRNA introns, odd ribosomes, and small enigmatic genomes across a large radiation of phyla.</title>
        <authorList>
            <person name="Brown C.T."/>
            <person name="Hug L.A."/>
            <person name="Thomas B.C."/>
            <person name="Sharon I."/>
            <person name="Castelle C.J."/>
            <person name="Singh A."/>
            <person name="Wilkins M.J."/>
            <person name="Williams K.H."/>
            <person name="Banfield J.F."/>
        </authorList>
    </citation>
    <scope>NUCLEOTIDE SEQUENCE [LARGE SCALE GENOMIC DNA]</scope>
</reference>
<feature type="region of interest" description="Disordered" evidence="1">
    <location>
        <begin position="74"/>
        <end position="100"/>
    </location>
</feature>
<dbReference type="PATRIC" id="fig|1618447.3.peg.1278"/>
<protein>
    <submittedName>
        <fullName evidence="3">Uncharacterized protein</fullName>
    </submittedName>
</protein>
<evidence type="ECO:0000313" key="4">
    <source>
        <dbReference type="Proteomes" id="UP000034617"/>
    </source>
</evidence>
<accession>A0A0G1GJC2</accession>
<feature type="compositionally biased region" description="Polar residues" evidence="1">
    <location>
        <begin position="79"/>
        <end position="92"/>
    </location>
</feature>
<sequence>MWRTSLPAGRSVPYNGLRFYMAIQVKVGDQNNQKIRKKSIDQFKALASNRWLTFTIVLLLLIVTVSALGISGSNKDKSSNNLSALPQKTLPTSKKMETAEEKEKRGMLEYFLSDYLQQYPKFQTEVNPKMIKRVFPITLKKISANQGRGWLVEVEKEPKTISHYLLTPILEKELVNTMSCRSQDENPPIELEKVETVGNEVGLGRDLQEKSGYLILSGTKNSCYGGANSGFISVYKIRTGEKIKLQGDFTFPSTWKGVSRTGNALGILRGIYGINQPTIVVEYGYFASVAEKVEEISLIAYFDLQTGELKQLVSFN</sequence>
<organism evidence="3 4">
    <name type="scientific">Candidatus Gottesmanbacteria bacterium GW2011_GWB1_44_11c</name>
    <dbReference type="NCBI Taxonomy" id="1618447"/>
    <lineage>
        <taxon>Bacteria</taxon>
        <taxon>Candidatus Gottesmaniibacteriota</taxon>
    </lineage>
</organism>
<comment type="caution">
    <text evidence="3">The sequence shown here is derived from an EMBL/GenBank/DDBJ whole genome shotgun (WGS) entry which is preliminary data.</text>
</comment>
<dbReference type="AlphaFoldDB" id="A0A0G1GJC2"/>
<evidence type="ECO:0000256" key="1">
    <source>
        <dbReference type="SAM" id="MobiDB-lite"/>
    </source>
</evidence>
<name>A0A0G1GJC2_9BACT</name>
<dbReference type="EMBL" id="LCHM01000075">
    <property type="protein sequence ID" value="KKT34438.1"/>
    <property type="molecule type" value="Genomic_DNA"/>
</dbReference>
<evidence type="ECO:0000313" key="3">
    <source>
        <dbReference type="EMBL" id="KKT34438.1"/>
    </source>
</evidence>
<dbReference type="Proteomes" id="UP000034617">
    <property type="component" value="Unassembled WGS sequence"/>
</dbReference>